<evidence type="ECO:0000256" key="2">
    <source>
        <dbReference type="ARBA" id="ARBA00022801"/>
    </source>
</evidence>
<dbReference type="Proteomes" id="UP000827092">
    <property type="component" value="Unassembled WGS sequence"/>
</dbReference>
<comment type="caution">
    <text evidence="7">The sequence shown here is derived from an EMBL/GenBank/DDBJ whole genome shotgun (WGS) entry which is preliminary data.</text>
</comment>
<dbReference type="InterPro" id="IPR050430">
    <property type="entry name" value="Peptidase_S1"/>
</dbReference>
<dbReference type="InterPro" id="IPR009003">
    <property type="entry name" value="Peptidase_S1_PA"/>
</dbReference>
<dbReference type="SUPFAM" id="SSF50494">
    <property type="entry name" value="Trypsin-like serine proteases"/>
    <property type="match status" value="1"/>
</dbReference>
<evidence type="ECO:0000313" key="8">
    <source>
        <dbReference type="Proteomes" id="UP000827092"/>
    </source>
</evidence>
<evidence type="ECO:0000256" key="5">
    <source>
        <dbReference type="SAM" id="SignalP"/>
    </source>
</evidence>
<reference evidence="7 8" key="1">
    <citation type="journal article" date="2022" name="Nat. Ecol. Evol.">
        <title>A masculinizing supergene underlies an exaggerated male reproductive morph in a spider.</title>
        <authorList>
            <person name="Hendrickx F."/>
            <person name="De Corte Z."/>
            <person name="Sonet G."/>
            <person name="Van Belleghem S.M."/>
            <person name="Kostlbacher S."/>
            <person name="Vangestel C."/>
        </authorList>
    </citation>
    <scope>NUCLEOTIDE SEQUENCE [LARGE SCALE GENOMIC DNA]</scope>
    <source>
        <strain evidence="7">W744_W776</strain>
    </source>
</reference>
<organism evidence="7 8">
    <name type="scientific">Oedothorax gibbosus</name>
    <dbReference type="NCBI Taxonomy" id="931172"/>
    <lineage>
        <taxon>Eukaryota</taxon>
        <taxon>Metazoa</taxon>
        <taxon>Ecdysozoa</taxon>
        <taxon>Arthropoda</taxon>
        <taxon>Chelicerata</taxon>
        <taxon>Arachnida</taxon>
        <taxon>Araneae</taxon>
        <taxon>Araneomorphae</taxon>
        <taxon>Entelegynae</taxon>
        <taxon>Araneoidea</taxon>
        <taxon>Linyphiidae</taxon>
        <taxon>Erigoninae</taxon>
        <taxon>Oedothorax</taxon>
    </lineage>
</organism>
<dbReference type="AlphaFoldDB" id="A0AAV6TDZ9"/>
<dbReference type="GO" id="GO:0004252">
    <property type="term" value="F:serine-type endopeptidase activity"/>
    <property type="evidence" value="ECO:0007669"/>
    <property type="project" value="InterPro"/>
</dbReference>
<keyword evidence="2" id="KW-0378">Hydrolase</keyword>
<keyword evidence="4" id="KW-1015">Disulfide bond</keyword>
<keyword evidence="1" id="KW-0645">Protease</keyword>
<keyword evidence="8" id="KW-1185">Reference proteome</keyword>
<evidence type="ECO:0000259" key="6">
    <source>
        <dbReference type="Pfam" id="PF00089"/>
    </source>
</evidence>
<keyword evidence="3" id="KW-0720">Serine protease</keyword>
<gene>
    <name evidence="7" type="ORF">JTE90_002955</name>
</gene>
<accession>A0AAV6TDZ9</accession>
<evidence type="ECO:0000256" key="1">
    <source>
        <dbReference type="ARBA" id="ARBA00022670"/>
    </source>
</evidence>
<dbReference type="InterPro" id="IPR018114">
    <property type="entry name" value="TRYPSIN_HIS"/>
</dbReference>
<name>A0AAV6TDZ9_9ARAC</name>
<dbReference type="InterPro" id="IPR043504">
    <property type="entry name" value="Peptidase_S1_PA_chymotrypsin"/>
</dbReference>
<dbReference type="Pfam" id="PF00089">
    <property type="entry name" value="Trypsin"/>
    <property type="match status" value="1"/>
</dbReference>
<sequence>MKMLLSAVVLVSALTLGESLRKEMKKEEVKRVVRGSDAKDGQFPYVIALYDTGIYICTGSIISKTSILTAAHCVVR</sequence>
<dbReference type="EMBL" id="JAFNEN010006567">
    <property type="protein sequence ID" value="KAG8155817.1"/>
    <property type="molecule type" value="Genomic_DNA"/>
</dbReference>
<dbReference type="PROSITE" id="PS00134">
    <property type="entry name" value="TRYPSIN_HIS"/>
    <property type="match status" value="1"/>
</dbReference>
<feature type="signal peptide" evidence="5">
    <location>
        <begin position="1"/>
        <end position="19"/>
    </location>
</feature>
<evidence type="ECO:0000313" key="7">
    <source>
        <dbReference type="EMBL" id="KAG8155817.1"/>
    </source>
</evidence>
<evidence type="ECO:0000256" key="4">
    <source>
        <dbReference type="ARBA" id="ARBA00023157"/>
    </source>
</evidence>
<evidence type="ECO:0000256" key="3">
    <source>
        <dbReference type="ARBA" id="ARBA00022825"/>
    </source>
</evidence>
<protein>
    <recommendedName>
        <fullName evidence="6">Peptidase S1 domain-containing protein</fullName>
    </recommendedName>
</protein>
<dbReference type="PANTHER" id="PTHR24276">
    <property type="entry name" value="POLYSERASE-RELATED"/>
    <property type="match status" value="1"/>
</dbReference>
<dbReference type="InterPro" id="IPR001254">
    <property type="entry name" value="Trypsin_dom"/>
</dbReference>
<dbReference type="PANTHER" id="PTHR24276:SF98">
    <property type="entry name" value="FI18310P1-RELATED"/>
    <property type="match status" value="1"/>
</dbReference>
<dbReference type="GO" id="GO:0006508">
    <property type="term" value="P:proteolysis"/>
    <property type="evidence" value="ECO:0007669"/>
    <property type="project" value="UniProtKB-KW"/>
</dbReference>
<feature type="chain" id="PRO_5044011949" description="Peptidase S1 domain-containing protein" evidence="5">
    <location>
        <begin position="20"/>
        <end position="76"/>
    </location>
</feature>
<keyword evidence="5" id="KW-0732">Signal</keyword>
<dbReference type="Gene3D" id="2.40.10.10">
    <property type="entry name" value="Trypsin-like serine proteases"/>
    <property type="match status" value="1"/>
</dbReference>
<feature type="domain" description="Peptidase S1" evidence="6">
    <location>
        <begin position="33"/>
        <end position="75"/>
    </location>
</feature>
<proteinExistence type="predicted"/>